<dbReference type="SUPFAM" id="SSF51735">
    <property type="entry name" value="NAD(P)-binding Rossmann-fold domains"/>
    <property type="match status" value="1"/>
</dbReference>
<dbReference type="Proteomes" id="UP000198825">
    <property type="component" value="Chromosome I"/>
</dbReference>
<protein>
    <submittedName>
        <fullName evidence="1">Nucleoside-diphosphate-sugar epimerase</fullName>
    </submittedName>
</protein>
<keyword evidence="2" id="KW-1185">Reference proteome</keyword>
<dbReference type="AlphaFoldDB" id="A0A1H2N2G9"/>
<proteinExistence type="predicted"/>
<dbReference type="InterPro" id="IPR036291">
    <property type="entry name" value="NAD(P)-bd_dom_sf"/>
</dbReference>
<reference evidence="2" key="1">
    <citation type="submission" date="2016-10" db="EMBL/GenBank/DDBJ databases">
        <authorList>
            <person name="Varghese N."/>
            <person name="Submissions S."/>
        </authorList>
    </citation>
    <scope>NUCLEOTIDE SEQUENCE [LARGE SCALE GENOMIC DNA]</scope>
    <source>
        <strain evidence="2">DSM 21743</strain>
    </source>
</reference>
<dbReference type="EMBL" id="LT629799">
    <property type="protein sequence ID" value="SDU99572.1"/>
    <property type="molecule type" value="Genomic_DNA"/>
</dbReference>
<sequence length="337" mass="35347">MRLLVLGGGGFLGFHVVTAALAAGHDVTVFSRSGRAPVDGVDVVTGDRQGGEDGLAGLRGREWDGVFDTFNDTDDGAPAIAATTALLAGSVGTYGYVSGMSVYAPTGPDVPDETAPVRTAGLETDRLQERSLAKLAGEAAVRERFGERAFFPRVGIMVGPRSTRYTYWLVRIAGALDGTLGRTVLLPGDLDRAVQYSDARSIAAWSVRMLAEGRGGTYNAVGPGRPDTLREVLDACAVAAGAGSLADLDTVVAPEDLMRRKLLGVDEEERPLWFPEDQIPQLAIDSSKALAAGLEFSSPLALAAGTLAWAREADEAALTDGTFARLEPDLVDLVGRS</sequence>
<name>A0A1H2N2G9_9ACTN</name>
<dbReference type="STRING" id="546874.SAMN04488544_3180"/>
<dbReference type="OrthoDB" id="7941246at2"/>
<organism evidence="1 2">
    <name type="scientific">Microlunatus sagamiharensis</name>
    <dbReference type="NCBI Taxonomy" id="546874"/>
    <lineage>
        <taxon>Bacteria</taxon>
        <taxon>Bacillati</taxon>
        <taxon>Actinomycetota</taxon>
        <taxon>Actinomycetes</taxon>
        <taxon>Propionibacteriales</taxon>
        <taxon>Propionibacteriaceae</taxon>
        <taxon>Microlunatus</taxon>
    </lineage>
</organism>
<evidence type="ECO:0000313" key="2">
    <source>
        <dbReference type="Proteomes" id="UP000198825"/>
    </source>
</evidence>
<dbReference type="Gene3D" id="3.40.50.720">
    <property type="entry name" value="NAD(P)-binding Rossmann-like Domain"/>
    <property type="match status" value="1"/>
</dbReference>
<accession>A0A1H2N2G9</accession>
<dbReference type="RefSeq" id="WP_091076360.1">
    <property type="nucleotide sequence ID" value="NZ_LT629799.1"/>
</dbReference>
<evidence type="ECO:0000313" key="1">
    <source>
        <dbReference type="EMBL" id="SDU99572.1"/>
    </source>
</evidence>
<gene>
    <name evidence="1" type="ORF">SAMN04488544_3180</name>
</gene>